<organism evidence="2 3">
    <name type="scientific">Meloidogyne javanica</name>
    <name type="common">Root-knot nematode worm</name>
    <dbReference type="NCBI Taxonomy" id="6303"/>
    <lineage>
        <taxon>Eukaryota</taxon>
        <taxon>Metazoa</taxon>
        <taxon>Ecdysozoa</taxon>
        <taxon>Nematoda</taxon>
        <taxon>Chromadorea</taxon>
        <taxon>Rhabditida</taxon>
        <taxon>Tylenchina</taxon>
        <taxon>Tylenchomorpha</taxon>
        <taxon>Tylenchoidea</taxon>
        <taxon>Meloidogynidae</taxon>
        <taxon>Meloidogyninae</taxon>
        <taxon>Meloidogyne</taxon>
        <taxon>Meloidogyne incognita group</taxon>
    </lineage>
</organism>
<dbReference type="GO" id="GO:0031175">
    <property type="term" value="P:neuron projection development"/>
    <property type="evidence" value="ECO:0007669"/>
    <property type="project" value="TreeGrafter"/>
</dbReference>
<dbReference type="InterPro" id="IPR025481">
    <property type="entry name" value="Cell_Morphogen_C"/>
</dbReference>
<dbReference type="GO" id="GO:0005938">
    <property type="term" value="C:cell cortex"/>
    <property type="evidence" value="ECO:0007669"/>
    <property type="project" value="TreeGrafter"/>
</dbReference>
<dbReference type="AlphaFoldDB" id="A0A915N2X6"/>
<proteinExistence type="predicted"/>
<dbReference type="Proteomes" id="UP000887561">
    <property type="component" value="Unplaced"/>
</dbReference>
<name>A0A915N2X6_MELJA</name>
<evidence type="ECO:0000259" key="1">
    <source>
        <dbReference type="Pfam" id="PF14225"/>
    </source>
</evidence>
<dbReference type="GO" id="GO:0000902">
    <property type="term" value="P:cell morphogenesis"/>
    <property type="evidence" value="ECO:0007669"/>
    <property type="project" value="InterPro"/>
</dbReference>
<evidence type="ECO:0000313" key="3">
    <source>
        <dbReference type="WBParaSite" id="scaffold7802_cov318.g12427"/>
    </source>
</evidence>
<reference evidence="3" key="1">
    <citation type="submission" date="2022-11" db="UniProtKB">
        <authorList>
            <consortium name="WormBaseParasite"/>
        </authorList>
    </citation>
    <scope>IDENTIFICATION</scope>
</reference>
<accession>A0A915N2X6</accession>
<protein>
    <submittedName>
        <fullName evidence="3">Cell morphogenesis protein C-terminal domain-containing protein</fullName>
    </submittedName>
</protein>
<dbReference type="WBParaSite" id="scaffold7802_cov318.g12427">
    <property type="protein sequence ID" value="scaffold7802_cov318.g12427"/>
    <property type="gene ID" value="scaffold7802_cov318.g12427"/>
</dbReference>
<dbReference type="InterPro" id="IPR039867">
    <property type="entry name" value="Furry/Tao3/Mor2"/>
</dbReference>
<dbReference type="Pfam" id="PF14225">
    <property type="entry name" value="MOR2-PAG1_C"/>
    <property type="match status" value="1"/>
</dbReference>
<dbReference type="PANTHER" id="PTHR12295">
    <property type="entry name" value="FURRY-RELATED"/>
    <property type="match status" value="1"/>
</dbReference>
<feature type="domain" description="Cell morphogenesis protein C-terminal" evidence="1">
    <location>
        <begin position="87"/>
        <end position="261"/>
    </location>
</feature>
<evidence type="ECO:0000313" key="2">
    <source>
        <dbReference type="Proteomes" id="UP000887561"/>
    </source>
</evidence>
<keyword evidence="2" id="KW-1185">Reference proteome</keyword>
<sequence>MPKINNETNLYLTEENILAFSQIATISLLMLESNIDNEFLIGLHTFDKILQACGNQRSEFLVRLEEIVNKSWELPNNTEIVALALKVCSNSKESFALIVTASLPYCIQNFNSPTSLCSKLAQSIATHCRTELDQLSKEKGVNLDTFSDHPLSNLITMMDQYREQKFPRDHPQWTKCVINYLLDAFKPDTFQLIIVLTEMLERSPIALHSSLLDMLLLLFNYGNLNNCPPAYFNSQIVKTIFKHIHGSSSREASRIFKVILEQWNAISVDKISQNEKDFLAKRKPEFEIRFEKPFLHEICVDKLSSMDSFGSARQKACLNNF</sequence>
<dbReference type="GO" id="GO:0030427">
    <property type="term" value="C:site of polarized growth"/>
    <property type="evidence" value="ECO:0007669"/>
    <property type="project" value="TreeGrafter"/>
</dbReference>
<dbReference type="PANTHER" id="PTHR12295:SF30">
    <property type="entry name" value="PROTEIN FURRY"/>
    <property type="match status" value="1"/>
</dbReference>